<organism evidence="2 3">
    <name type="scientific">Papaver atlanticum</name>
    <dbReference type="NCBI Taxonomy" id="357466"/>
    <lineage>
        <taxon>Eukaryota</taxon>
        <taxon>Viridiplantae</taxon>
        <taxon>Streptophyta</taxon>
        <taxon>Embryophyta</taxon>
        <taxon>Tracheophyta</taxon>
        <taxon>Spermatophyta</taxon>
        <taxon>Magnoliopsida</taxon>
        <taxon>Ranunculales</taxon>
        <taxon>Papaveraceae</taxon>
        <taxon>Papaveroideae</taxon>
        <taxon>Papaver</taxon>
    </lineage>
</organism>
<comment type="caution">
    <text evidence="2">The sequence shown here is derived from an EMBL/GenBank/DDBJ whole genome shotgun (WGS) entry which is preliminary data.</text>
</comment>
<gene>
    <name evidence="2" type="ORF">MKW98_020563</name>
</gene>
<dbReference type="Pfam" id="PF00407">
    <property type="entry name" value="Bet_v_1"/>
    <property type="match status" value="1"/>
</dbReference>
<dbReference type="EMBL" id="JAJJMB010009213">
    <property type="protein sequence ID" value="KAI3915016.1"/>
    <property type="molecule type" value="Genomic_DNA"/>
</dbReference>
<dbReference type="PANTHER" id="PTHR31907">
    <property type="entry name" value="MLP-LIKE PROTEIN 423"/>
    <property type="match status" value="1"/>
</dbReference>
<feature type="domain" description="Bet v I/Major latex protein" evidence="1">
    <location>
        <begin position="2"/>
        <end position="155"/>
    </location>
</feature>
<evidence type="ECO:0000259" key="1">
    <source>
        <dbReference type="SMART" id="SM01037"/>
    </source>
</evidence>
<dbReference type="InterPro" id="IPR051761">
    <property type="entry name" value="MLP-like_ligand-binding"/>
</dbReference>
<evidence type="ECO:0000313" key="2">
    <source>
        <dbReference type="EMBL" id="KAI3915016.1"/>
    </source>
</evidence>
<name>A0AAD4XHN6_9MAGN</name>
<sequence length="158" mass="17903">MAQIHKLGFETEIKCSADKYFGLFSYNITQLSKLFPNIYKSIEVIRGDGTSVGSTRLWKFFKEGKEMAVKNRVTAFDKEKRSITVEVFEGEIMNYYKTSSAKLDVVPKQYAAGNGSLVKWSLEFEKVNDDIPNPTAYLDALRVTTKEVSSWVGCKPFA</sequence>
<dbReference type="Proteomes" id="UP001202328">
    <property type="component" value="Unassembled WGS sequence"/>
</dbReference>
<dbReference type="InterPro" id="IPR000916">
    <property type="entry name" value="Bet_v_I/MLP"/>
</dbReference>
<keyword evidence="3" id="KW-1185">Reference proteome</keyword>
<dbReference type="CDD" id="cd07816">
    <property type="entry name" value="Bet_v1-like"/>
    <property type="match status" value="1"/>
</dbReference>
<dbReference type="AlphaFoldDB" id="A0AAD4XHN6"/>
<protein>
    <recommendedName>
        <fullName evidence="1">Bet v I/Major latex protein domain-containing protein</fullName>
    </recommendedName>
</protein>
<dbReference type="InterPro" id="IPR023393">
    <property type="entry name" value="START-like_dom_sf"/>
</dbReference>
<dbReference type="GO" id="GO:0006952">
    <property type="term" value="P:defense response"/>
    <property type="evidence" value="ECO:0007669"/>
    <property type="project" value="InterPro"/>
</dbReference>
<dbReference type="SUPFAM" id="SSF55961">
    <property type="entry name" value="Bet v1-like"/>
    <property type="match status" value="1"/>
</dbReference>
<reference evidence="2" key="1">
    <citation type="submission" date="2022-04" db="EMBL/GenBank/DDBJ databases">
        <title>A functionally conserved STORR gene fusion in Papaver species that diverged 16.8 million years ago.</title>
        <authorList>
            <person name="Catania T."/>
        </authorList>
    </citation>
    <scope>NUCLEOTIDE SEQUENCE</scope>
    <source>
        <strain evidence="2">S-188037</strain>
    </source>
</reference>
<dbReference type="SMART" id="SM01037">
    <property type="entry name" value="Bet_v_1"/>
    <property type="match status" value="1"/>
</dbReference>
<dbReference type="Gene3D" id="3.30.530.20">
    <property type="match status" value="1"/>
</dbReference>
<accession>A0AAD4XHN6</accession>
<evidence type="ECO:0000313" key="3">
    <source>
        <dbReference type="Proteomes" id="UP001202328"/>
    </source>
</evidence>
<proteinExistence type="predicted"/>